<dbReference type="AlphaFoldDB" id="A0AAN8EBN3"/>
<dbReference type="EMBL" id="JAKLMC020000028">
    <property type="protein sequence ID" value="KAK5950230.1"/>
    <property type="molecule type" value="Genomic_DNA"/>
</dbReference>
<evidence type="ECO:0000259" key="8">
    <source>
        <dbReference type="PROSITE" id="PS50069"/>
    </source>
</evidence>
<dbReference type="GO" id="GO:0031625">
    <property type="term" value="F:ubiquitin protein ligase binding"/>
    <property type="evidence" value="ECO:0007669"/>
    <property type="project" value="InterPro"/>
</dbReference>
<dbReference type="Gene3D" id="1.20.1310.10">
    <property type="entry name" value="Cullin Repeats"/>
    <property type="match status" value="1"/>
</dbReference>
<dbReference type="InterPro" id="IPR057975">
    <property type="entry name" value="TPR_ANAPC2"/>
</dbReference>
<keyword evidence="3" id="KW-0498">Mitosis</keyword>
<dbReference type="GO" id="GO:0007091">
    <property type="term" value="P:metaphase/anaphase transition of mitotic cell cycle"/>
    <property type="evidence" value="ECO:0007669"/>
    <property type="project" value="TreeGrafter"/>
</dbReference>
<dbReference type="Pfam" id="PF08672">
    <property type="entry name" value="ANAPC2"/>
    <property type="match status" value="1"/>
</dbReference>
<evidence type="ECO:0000256" key="2">
    <source>
        <dbReference type="ARBA" id="ARBA00022618"/>
    </source>
</evidence>
<dbReference type="InterPro" id="IPR036390">
    <property type="entry name" value="WH_DNA-bd_sf"/>
</dbReference>
<evidence type="ECO:0000313" key="9">
    <source>
        <dbReference type="EMBL" id="KAK5950230.1"/>
    </source>
</evidence>
<dbReference type="InterPro" id="IPR036317">
    <property type="entry name" value="Cullin_homology_sf"/>
</dbReference>
<dbReference type="InterPro" id="IPR044554">
    <property type="entry name" value="ANAPC2"/>
</dbReference>
<keyword evidence="2" id="KW-0132">Cell division</keyword>
<dbReference type="PROSITE" id="PS50069">
    <property type="entry name" value="CULLIN_2"/>
    <property type="match status" value="1"/>
</dbReference>
<dbReference type="SUPFAM" id="SSF75632">
    <property type="entry name" value="Cullin homology domain"/>
    <property type="match status" value="1"/>
</dbReference>
<feature type="region of interest" description="Disordered" evidence="7">
    <location>
        <begin position="648"/>
        <end position="667"/>
    </location>
</feature>
<reference evidence="9 10" key="1">
    <citation type="submission" date="2022-12" db="EMBL/GenBank/DDBJ databases">
        <title>Genomic features and morphological characterization of a novel Knufia sp. strain isolated from spacecraft assembly facility.</title>
        <authorList>
            <person name="Teixeira M."/>
            <person name="Chander A.M."/>
            <person name="Stajich J.E."/>
            <person name="Venkateswaran K."/>
        </authorList>
    </citation>
    <scope>NUCLEOTIDE SEQUENCE [LARGE SCALE GENOMIC DNA]</scope>
    <source>
        <strain evidence="9 10">FJI-L2-BK-P2</strain>
    </source>
</reference>
<accession>A0AAN8EBN3</accession>
<evidence type="ECO:0000256" key="4">
    <source>
        <dbReference type="ARBA" id="ARBA00022786"/>
    </source>
</evidence>
<dbReference type="InterPro" id="IPR059120">
    <property type="entry name" value="Cullin-like_AB"/>
</dbReference>
<name>A0AAN8EBN3_9EURO</name>
<dbReference type="InterPro" id="IPR016158">
    <property type="entry name" value="Cullin_homology"/>
</dbReference>
<dbReference type="Pfam" id="PF26557">
    <property type="entry name" value="Cullin_AB"/>
    <property type="match status" value="1"/>
</dbReference>
<sequence length="774" mass="86400">MAAAVLASSSRQPSNACSSVFLDSSSIRPPRNRQQFEADLSQATRQFQSQIEAESRAILGIANDQYAFPGKNLRHEFKVHFISCPPMNVVQKPTAQNRLSFVARVLRSSCTTQIGTWKARLGSDRLKKIFATVIDKCLTDFVEWAYSGTYNNEVQQHLNFWAEHMLSEYIGVFLRATREDAIDARRIPPSSSTDIEKYQQMALGRLWALRVNELFDMIVDWDQTVAGSDDLKALISTPQARQYVTEKFSRALQTRLLHPGASTIEILQVYISTIRAFRRLDPRGVLLSKVSGRVRQYLRERDDTIKVVVTGLLSDISTQPMKHVAETTDVLSELAWELQNRDSNAGRATSNLDWNNMDWQPDPIDAAPETTGTRGNKHTDVIGSVISLFESKDVFVKELQVTLAERLLRNKEDYDQETSVLEHLKIRFGDTALQACEVMLRDVLDSRRLDLTIRKDQGLDIAKTPAKGEKPSDEPELHAKILSRLFWPSLPGSVPTYGDEEEKHFKPPLHILHQREQYEAGFEQLKQTRKLTWNDHLGVVSLELTFADGRTYSDEVLPYQAGVIHAFNDDAHDQDHAIRRASRNDLAPQQPISKSVSELSEELGLTPALVRSACLLFVSKRVLTPTPGHPDSYSVLEYLHPTDAPVTAAADPKTHRHTAAVGPSGAAEDQLDDAAAAAAAAQAQSTRAAELAANQAAKEAEQREKRAKMAVYQQFITAMLTNQGAMPLPRIAMMLGMVVPGGFPYGNEELRDFLNSMVREGSIEVAGNNYKKAG</sequence>
<keyword evidence="5" id="KW-0131">Cell cycle</keyword>
<organism evidence="9 10">
    <name type="scientific">Knufia fluminis</name>
    <dbReference type="NCBI Taxonomy" id="191047"/>
    <lineage>
        <taxon>Eukaryota</taxon>
        <taxon>Fungi</taxon>
        <taxon>Dikarya</taxon>
        <taxon>Ascomycota</taxon>
        <taxon>Pezizomycotina</taxon>
        <taxon>Eurotiomycetes</taxon>
        <taxon>Chaetothyriomycetidae</taxon>
        <taxon>Chaetothyriales</taxon>
        <taxon>Trichomeriaceae</taxon>
        <taxon>Knufia</taxon>
    </lineage>
</organism>
<evidence type="ECO:0000256" key="6">
    <source>
        <dbReference type="PROSITE-ProRule" id="PRU00330"/>
    </source>
</evidence>
<dbReference type="InterPro" id="IPR036388">
    <property type="entry name" value="WH-like_DNA-bd_sf"/>
</dbReference>
<dbReference type="SUPFAM" id="SSF46785">
    <property type="entry name" value="Winged helix' DNA-binding domain"/>
    <property type="match status" value="1"/>
</dbReference>
<keyword evidence="4" id="KW-0833">Ubl conjugation pathway</keyword>
<dbReference type="SMART" id="SM00182">
    <property type="entry name" value="CULLIN"/>
    <property type="match status" value="1"/>
</dbReference>
<dbReference type="SMART" id="SM01013">
    <property type="entry name" value="APC2"/>
    <property type="match status" value="1"/>
</dbReference>
<dbReference type="GO" id="GO:0006511">
    <property type="term" value="P:ubiquitin-dependent protein catabolic process"/>
    <property type="evidence" value="ECO:0007669"/>
    <property type="project" value="InterPro"/>
</dbReference>
<evidence type="ECO:0000313" key="10">
    <source>
        <dbReference type="Proteomes" id="UP001316803"/>
    </source>
</evidence>
<evidence type="ECO:0000256" key="3">
    <source>
        <dbReference type="ARBA" id="ARBA00022776"/>
    </source>
</evidence>
<proteinExistence type="inferred from homology"/>
<dbReference type="Proteomes" id="UP001316803">
    <property type="component" value="Unassembled WGS sequence"/>
</dbReference>
<dbReference type="Gene3D" id="1.10.10.10">
    <property type="entry name" value="Winged helix-like DNA-binding domain superfamily/Winged helix DNA-binding domain"/>
    <property type="match status" value="1"/>
</dbReference>
<protein>
    <recommendedName>
        <fullName evidence="1">Anaphase-promoting complex subunit 2</fullName>
    </recommendedName>
</protein>
<gene>
    <name evidence="9" type="ORF">OHC33_008698</name>
</gene>
<dbReference type="Pfam" id="PF25773">
    <property type="entry name" value="TPR_ANAPC2"/>
    <property type="match status" value="1"/>
</dbReference>
<comment type="caution">
    <text evidence="9">The sequence shown here is derived from an EMBL/GenBank/DDBJ whole genome shotgun (WGS) entry which is preliminary data.</text>
</comment>
<dbReference type="GO" id="GO:0005680">
    <property type="term" value="C:anaphase-promoting complex"/>
    <property type="evidence" value="ECO:0007669"/>
    <property type="project" value="TreeGrafter"/>
</dbReference>
<dbReference type="Gene3D" id="3.30.230.130">
    <property type="entry name" value="Cullin, Chain C, Domain 2"/>
    <property type="match status" value="1"/>
</dbReference>
<dbReference type="GO" id="GO:0070979">
    <property type="term" value="P:protein K11-linked ubiquitination"/>
    <property type="evidence" value="ECO:0007669"/>
    <property type="project" value="TreeGrafter"/>
</dbReference>
<evidence type="ECO:0000256" key="5">
    <source>
        <dbReference type="ARBA" id="ARBA00023306"/>
    </source>
</evidence>
<dbReference type="InterPro" id="IPR014786">
    <property type="entry name" value="ANAPC2_C"/>
</dbReference>
<evidence type="ECO:0000256" key="7">
    <source>
        <dbReference type="SAM" id="MobiDB-lite"/>
    </source>
</evidence>
<dbReference type="PANTHER" id="PTHR45957:SF1">
    <property type="entry name" value="ANAPHASE-PROMOTING COMPLEX SUBUNIT 2"/>
    <property type="match status" value="1"/>
</dbReference>
<dbReference type="PANTHER" id="PTHR45957">
    <property type="entry name" value="ANAPHASE-PROMOTING COMPLEX SUBUNIT 2"/>
    <property type="match status" value="1"/>
</dbReference>
<dbReference type="FunFam" id="1.20.1310.10:FF:000033">
    <property type="entry name" value="Anaphase-promoting complex subunit ApcB"/>
    <property type="match status" value="1"/>
</dbReference>
<evidence type="ECO:0000256" key="1">
    <source>
        <dbReference type="ARBA" id="ARBA00016068"/>
    </source>
</evidence>
<dbReference type="GO" id="GO:0051301">
    <property type="term" value="P:cell division"/>
    <property type="evidence" value="ECO:0007669"/>
    <property type="project" value="UniProtKB-KW"/>
</dbReference>
<keyword evidence="10" id="KW-1185">Reference proteome</keyword>
<comment type="similarity">
    <text evidence="6">Belongs to the cullin family.</text>
</comment>
<feature type="domain" description="Cullin family profile" evidence="8">
    <location>
        <begin position="385"/>
        <end position="618"/>
    </location>
</feature>